<dbReference type="Proteomes" id="UP000787672">
    <property type="component" value="Unassembled WGS sequence"/>
</dbReference>
<dbReference type="InterPro" id="IPR013563">
    <property type="entry name" value="Oligopep_ABC_C"/>
</dbReference>
<evidence type="ECO:0000256" key="1">
    <source>
        <dbReference type="ARBA" id="ARBA00022448"/>
    </source>
</evidence>
<keyword evidence="6" id="KW-1185">Reference proteome</keyword>
<organism evidence="5 6">
    <name type="scientific">Dysosmobacter acutus</name>
    <dbReference type="NCBI Taxonomy" id="2841504"/>
    <lineage>
        <taxon>Bacteria</taxon>
        <taxon>Bacillati</taxon>
        <taxon>Bacillota</taxon>
        <taxon>Clostridia</taxon>
        <taxon>Eubacteriales</taxon>
        <taxon>Oscillospiraceae</taxon>
        <taxon>Dysosmobacter</taxon>
    </lineage>
</organism>
<dbReference type="InterPro" id="IPR050319">
    <property type="entry name" value="ABC_transp_ATP-bind"/>
</dbReference>
<keyword evidence="3 5" id="KW-0067">ATP-binding</keyword>
<sequence>MEKHVENQDQDIVLDIKNLKKYFYMPKGVVVHAVEGVNLQLKRGETLGLVGESGSGKSTIAYDVIGMYKPTSGEIIFNGEPLHPDIHKRPLKQKGDMQIVFQDPGSSMNPRATIETNLAFPIKRHGGLKDRQAIHERALELLRFVGLPEEYAQKYPRSIGGGERQLACIARALASNPKLIILDEPTSALDVSIQAKVIRQLIDLQKELNLSYLFITHDLSLMRNLATKVAILYLGRLCEIAETAEFYSTPMHPYTQMLLSSIPVVTEEEENLRPVKLESRGEIPNPANMPTGCGFHTRCSRCMEICKTQHPQMKEVSPGHFVCCHAIEGKPVDTEAAVL</sequence>
<dbReference type="NCBIfam" id="TIGR01727">
    <property type="entry name" value="oligo_HPY"/>
    <property type="match status" value="1"/>
</dbReference>
<evidence type="ECO:0000313" key="5">
    <source>
        <dbReference type="EMBL" id="MBU5627886.1"/>
    </source>
</evidence>
<evidence type="ECO:0000259" key="4">
    <source>
        <dbReference type="PROSITE" id="PS50893"/>
    </source>
</evidence>
<reference evidence="5 6" key="1">
    <citation type="submission" date="2021-06" db="EMBL/GenBank/DDBJ databases">
        <authorList>
            <person name="Sun Q."/>
            <person name="Li D."/>
        </authorList>
    </citation>
    <scope>NUCLEOTIDE SEQUENCE [LARGE SCALE GENOMIC DNA]</scope>
    <source>
        <strain evidence="5 6">MSJ-2</strain>
    </source>
</reference>
<dbReference type="PANTHER" id="PTHR43776">
    <property type="entry name" value="TRANSPORT ATP-BINDING PROTEIN"/>
    <property type="match status" value="1"/>
</dbReference>
<dbReference type="RefSeq" id="WP_216633206.1">
    <property type="nucleotide sequence ID" value="NZ_JAHLQN010000001.1"/>
</dbReference>
<dbReference type="PROSITE" id="PS50893">
    <property type="entry name" value="ABC_TRANSPORTER_2"/>
    <property type="match status" value="1"/>
</dbReference>
<accession>A0ABS6FC97</accession>
<keyword evidence="1" id="KW-0813">Transport</keyword>
<evidence type="ECO:0000313" key="6">
    <source>
        <dbReference type="Proteomes" id="UP000787672"/>
    </source>
</evidence>
<evidence type="ECO:0000256" key="3">
    <source>
        <dbReference type="ARBA" id="ARBA00022840"/>
    </source>
</evidence>
<dbReference type="Pfam" id="PF00005">
    <property type="entry name" value="ABC_tran"/>
    <property type="match status" value="1"/>
</dbReference>
<proteinExistence type="predicted"/>
<protein>
    <submittedName>
        <fullName evidence="5">ABC transporter ATP-binding protein</fullName>
    </submittedName>
</protein>
<evidence type="ECO:0000256" key="2">
    <source>
        <dbReference type="ARBA" id="ARBA00022741"/>
    </source>
</evidence>
<name>A0ABS6FC97_9FIRM</name>
<feature type="domain" description="ABC transporter" evidence="4">
    <location>
        <begin position="14"/>
        <end position="259"/>
    </location>
</feature>
<gene>
    <name evidence="5" type="ORF">KQI82_13320</name>
</gene>
<keyword evidence="2" id="KW-0547">Nucleotide-binding</keyword>
<dbReference type="Pfam" id="PF08352">
    <property type="entry name" value="oligo_HPY"/>
    <property type="match status" value="1"/>
</dbReference>
<dbReference type="CDD" id="cd03257">
    <property type="entry name" value="ABC_NikE_OppD_transporters"/>
    <property type="match status" value="1"/>
</dbReference>
<dbReference type="InterPro" id="IPR003593">
    <property type="entry name" value="AAA+_ATPase"/>
</dbReference>
<dbReference type="GO" id="GO:0005524">
    <property type="term" value="F:ATP binding"/>
    <property type="evidence" value="ECO:0007669"/>
    <property type="project" value="UniProtKB-KW"/>
</dbReference>
<comment type="caution">
    <text evidence="5">The sequence shown here is derived from an EMBL/GenBank/DDBJ whole genome shotgun (WGS) entry which is preliminary data.</text>
</comment>
<dbReference type="SMART" id="SM00382">
    <property type="entry name" value="AAA"/>
    <property type="match status" value="1"/>
</dbReference>
<dbReference type="InterPro" id="IPR003439">
    <property type="entry name" value="ABC_transporter-like_ATP-bd"/>
</dbReference>
<dbReference type="EMBL" id="JAHLQN010000001">
    <property type="protein sequence ID" value="MBU5627886.1"/>
    <property type="molecule type" value="Genomic_DNA"/>
</dbReference>